<comment type="caution">
    <text evidence="1">The sequence shown here is derived from an EMBL/GenBank/DDBJ whole genome shotgun (WGS) entry which is preliminary data.</text>
</comment>
<dbReference type="EMBL" id="SOYY01000018">
    <property type="protein sequence ID" value="KAA0708673.1"/>
    <property type="molecule type" value="Genomic_DNA"/>
</dbReference>
<protein>
    <submittedName>
        <fullName evidence="1">Uncharacterized protein</fullName>
    </submittedName>
</protein>
<reference evidence="1 2" key="1">
    <citation type="journal article" date="2019" name="Mol. Ecol. Resour.">
        <title>Chromosome-level genome assembly of Triplophysa tibetana, a fish adapted to the harsh high-altitude environment of the Tibetan Plateau.</title>
        <authorList>
            <person name="Yang X."/>
            <person name="Liu H."/>
            <person name="Ma Z."/>
            <person name="Zou Y."/>
            <person name="Zou M."/>
            <person name="Mao Y."/>
            <person name="Li X."/>
            <person name="Wang H."/>
            <person name="Chen T."/>
            <person name="Wang W."/>
            <person name="Yang R."/>
        </authorList>
    </citation>
    <scope>NUCLEOTIDE SEQUENCE [LARGE SCALE GENOMIC DNA]</scope>
    <source>
        <strain evidence="1">TTIB1903HZAU</strain>
        <tissue evidence="1">Muscle</tissue>
    </source>
</reference>
<organism evidence="1 2">
    <name type="scientific">Triplophysa tibetana</name>
    <dbReference type="NCBI Taxonomy" id="1572043"/>
    <lineage>
        <taxon>Eukaryota</taxon>
        <taxon>Metazoa</taxon>
        <taxon>Chordata</taxon>
        <taxon>Craniata</taxon>
        <taxon>Vertebrata</taxon>
        <taxon>Euteleostomi</taxon>
        <taxon>Actinopterygii</taxon>
        <taxon>Neopterygii</taxon>
        <taxon>Teleostei</taxon>
        <taxon>Ostariophysi</taxon>
        <taxon>Cypriniformes</taxon>
        <taxon>Nemacheilidae</taxon>
        <taxon>Triplophysa</taxon>
    </lineage>
</organism>
<dbReference type="Proteomes" id="UP000324632">
    <property type="component" value="Chromosome 18"/>
</dbReference>
<name>A0A5A9NGZ8_9TELE</name>
<evidence type="ECO:0000313" key="2">
    <source>
        <dbReference type="Proteomes" id="UP000324632"/>
    </source>
</evidence>
<evidence type="ECO:0000313" key="1">
    <source>
        <dbReference type="EMBL" id="KAA0708673.1"/>
    </source>
</evidence>
<accession>A0A5A9NGZ8</accession>
<proteinExistence type="predicted"/>
<dbReference type="AlphaFoldDB" id="A0A5A9NGZ8"/>
<sequence>MILDLGPVDSALSGLAGEDRKEAEVIIIFCPGSSEKHDHRPGSSTDSIEKPLIEDAVEKSKPGRERRWNMVRENETSSQTVNISHSALPWKFGAGPVNTLSELHLVVTWRGGPVMCSADRDGCYGPPTDCKDKGTRRHANEDRKLVQTCITALCNTIIIRRELNLRLR</sequence>
<gene>
    <name evidence="1" type="ORF">E1301_Tti008073</name>
</gene>
<keyword evidence="2" id="KW-1185">Reference proteome</keyword>